<feature type="compositionally biased region" description="Polar residues" evidence="1">
    <location>
        <begin position="451"/>
        <end position="462"/>
    </location>
</feature>
<dbReference type="Pfam" id="PF07435">
    <property type="entry name" value="YycH"/>
    <property type="match status" value="1"/>
</dbReference>
<protein>
    <recommendedName>
        <fullName evidence="2">Regulatory protein YycH domain-containing protein</fullName>
    </recommendedName>
</protein>
<dbReference type="InterPro" id="IPR009996">
    <property type="entry name" value="YycH"/>
</dbReference>
<feature type="domain" description="Regulatory protein YycH" evidence="2">
    <location>
        <begin position="3"/>
        <end position="439"/>
    </location>
</feature>
<comment type="caution">
    <text evidence="3">The sequence shown here is derived from an EMBL/GenBank/DDBJ whole genome shotgun (WGS) entry which is preliminary data.</text>
</comment>
<dbReference type="CDD" id="cd15787">
    <property type="entry name" value="YycH_N"/>
    <property type="match status" value="1"/>
</dbReference>
<accession>A0ABR8MXL5</accession>
<proteinExistence type="predicted"/>
<evidence type="ECO:0000259" key="2">
    <source>
        <dbReference type="Pfam" id="PF07435"/>
    </source>
</evidence>
<organism evidence="3 4">
    <name type="scientific">Paenibacillus terricola</name>
    <dbReference type="NCBI Taxonomy" id="2763503"/>
    <lineage>
        <taxon>Bacteria</taxon>
        <taxon>Bacillati</taxon>
        <taxon>Bacillota</taxon>
        <taxon>Bacilli</taxon>
        <taxon>Bacillales</taxon>
        <taxon>Paenibacillaceae</taxon>
        <taxon>Paenibacillus</taxon>
    </lineage>
</organism>
<gene>
    <name evidence="3" type="ORF">H8B09_16275</name>
</gene>
<dbReference type="Gene3D" id="3.30.310.160">
    <property type="entry name" value="YycH protein, domain 2"/>
    <property type="match status" value="1"/>
</dbReference>
<evidence type="ECO:0000313" key="4">
    <source>
        <dbReference type="Proteomes" id="UP000609346"/>
    </source>
</evidence>
<feature type="region of interest" description="Disordered" evidence="1">
    <location>
        <begin position="451"/>
        <end position="498"/>
    </location>
</feature>
<name>A0ABR8MXL5_9BACL</name>
<sequence length="498" mass="55583">MIEKLKTVILSVLIVLSLLQSYWLAYSMPGLAARVRTGIDYVNTEQMGPTEQIENVIFPESIVLHMGQSQHTVLYPPTNFYDLVFRKIQAVGFKSFTRYAKSSYDWNQIRDKKKGVELRFDGVPVSLLGKLMKLEGDLVFTADRIDRIWIYMDEDTELVHAFLFSSDGRTVYEASRTDITARDVEEYVGFGQYGTSYKPDGDIYLPEISIEAVEAVVGYKTYPPDQMQRSLFSDPGTTRTLENLNGALIFTDGKRGLQIEQNGKWASYTNPAAPQTTQNDISENVLASLQFINEHGGWDGLHRYVPVSSTIDAAGDGGRMVLFQQYYGAYPIVSDELYKFGYMRLLLQQGVVTEYERSLMTLENVAQLKTTRWLPGGELLRSTLQAMDRRSEIRSVYPAVRVIPATDGDTLSLVPVWAARYADGTQVIVMNAQPAGYDGVAERHEWQLEQQQKKNTTANADKTVSGIGAAGGSGRSNTSVSRLSDLEDKTAAVEQPAG</sequence>
<dbReference type="EMBL" id="JACXZA010000004">
    <property type="protein sequence ID" value="MBD3920320.1"/>
    <property type="molecule type" value="Genomic_DNA"/>
</dbReference>
<dbReference type="Proteomes" id="UP000609346">
    <property type="component" value="Unassembled WGS sequence"/>
</dbReference>
<dbReference type="RefSeq" id="WP_191204628.1">
    <property type="nucleotide sequence ID" value="NZ_JACXZA010000004.1"/>
</dbReference>
<reference evidence="3 4" key="1">
    <citation type="submission" date="2020-09" db="EMBL/GenBank/DDBJ databases">
        <title>Paenibacillus sp. strain PR3 16S rRNA gene Genome sequencing and assembly.</title>
        <authorList>
            <person name="Kim J."/>
        </authorList>
    </citation>
    <scope>NUCLEOTIDE SEQUENCE [LARGE SCALE GENOMIC DNA]</scope>
    <source>
        <strain evidence="3 4">PR3</strain>
    </source>
</reference>
<evidence type="ECO:0000313" key="3">
    <source>
        <dbReference type="EMBL" id="MBD3920320.1"/>
    </source>
</evidence>
<evidence type="ECO:0000256" key="1">
    <source>
        <dbReference type="SAM" id="MobiDB-lite"/>
    </source>
</evidence>
<keyword evidence="4" id="KW-1185">Reference proteome</keyword>
<dbReference type="InterPro" id="IPR042274">
    <property type="entry name" value="YycH/YycI_2"/>
</dbReference>